<dbReference type="PANTHER" id="PTHR12185:SF14">
    <property type="entry name" value="CHOLESTEROL UPTAKE PROTEIN 1"/>
    <property type="match status" value="1"/>
</dbReference>
<feature type="transmembrane region" description="Helical" evidence="9">
    <location>
        <begin position="199"/>
        <end position="220"/>
    </location>
</feature>
<dbReference type="STRING" id="151549.A0A4C2A0B4"/>
<feature type="region of interest" description="Disordered" evidence="8">
    <location>
        <begin position="541"/>
        <end position="568"/>
    </location>
</feature>
<evidence type="ECO:0000256" key="9">
    <source>
        <dbReference type="SAM" id="Phobius"/>
    </source>
</evidence>
<keyword evidence="11" id="KW-1185">Reference proteome</keyword>
<keyword evidence="5 9" id="KW-1133">Transmembrane helix</keyword>
<dbReference type="Pfam" id="PF13965">
    <property type="entry name" value="SID-1_RNA_chan"/>
    <property type="match status" value="2"/>
</dbReference>
<evidence type="ECO:0000256" key="5">
    <source>
        <dbReference type="ARBA" id="ARBA00022989"/>
    </source>
</evidence>
<feature type="transmembrane region" description="Helical" evidence="9">
    <location>
        <begin position="71"/>
        <end position="92"/>
    </location>
</feature>
<feature type="compositionally biased region" description="Basic residues" evidence="8">
    <location>
        <begin position="541"/>
        <end position="556"/>
    </location>
</feature>
<dbReference type="PANTHER" id="PTHR12185">
    <property type="entry name" value="SID1 TRANSMEMBRANE FAMILY MEMEBER"/>
    <property type="match status" value="1"/>
</dbReference>
<gene>
    <name evidence="10" type="primary">SIDT1</name>
    <name evidence="10" type="ORF">EVAR_69505_1</name>
</gene>
<feature type="transmembrane region" description="Helical" evidence="9">
    <location>
        <begin position="368"/>
        <end position="392"/>
    </location>
</feature>
<evidence type="ECO:0000256" key="2">
    <source>
        <dbReference type="ARBA" id="ARBA00006618"/>
    </source>
</evidence>
<feature type="transmembrane region" description="Helical" evidence="9">
    <location>
        <begin position="232"/>
        <end position="251"/>
    </location>
</feature>
<evidence type="ECO:0000256" key="7">
    <source>
        <dbReference type="ARBA" id="ARBA00023180"/>
    </source>
</evidence>
<keyword evidence="6 9" id="KW-0472">Membrane</keyword>
<dbReference type="OrthoDB" id="416618at2759"/>
<evidence type="ECO:0000256" key="1">
    <source>
        <dbReference type="ARBA" id="ARBA00004141"/>
    </source>
</evidence>
<name>A0A4C2A0B4_EUMVA</name>
<evidence type="ECO:0000256" key="6">
    <source>
        <dbReference type="ARBA" id="ARBA00023136"/>
    </source>
</evidence>
<keyword evidence="3 9" id="KW-0812">Transmembrane</keyword>
<evidence type="ECO:0000256" key="3">
    <source>
        <dbReference type="ARBA" id="ARBA00022692"/>
    </source>
</evidence>
<evidence type="ECO:0000256" key="8">
    <source>
        <dbReference type="SAM" id="MobiDB-lite"/>
    </source>
</evidence>
<evidence type="ECO:0000313" key="10">
    <source>
        <dbReference type="EMBL" id="GBP93222.1"/>
    </source>
</evidence>
<protein>
    <submittedName>
        <fullName evidence="10">SID1 transmembrane family member 1</fullName>
    </submittedName>
</protein>
<proteinExistence type="inferred from homology"/>
<feature type="transmembrane region" description="Helical" evidence="9">
    <location>
        <begin position="404"/>
        <end position="424"/>
    </location>
</feature>
<sequence length="603" mass="66696">MEPSLCWFNCHLTEFLVPWISRAASSMRPRAEDATSLSSSVVYPDDVHFQTVSVAALCKTPHAVRARRSRLYVWQALTVAVVYALPVLQLLASYQKAALSAGDLDLCYYNALCAHPLDAAMADFNHVYSNIGYVVLGLMFIVQVRRRAKAVSTEEADGCGVPQHHGLLYSLGVALVTEGVLSAAYHLCPNQMNFQFGEYAAFLDSSFMYVTAALCVLTLYHGRQPDAAARAHAAFLALAALFALGVIGTLVPTDVFWALFTVLHVLTCAALSLHLYFFGGAGAGLVRLMQLVREEGVRVARPRRAVRLTVLVLANVANWTLAAYGWVFYRHELAKHIMLIRILTQICSALPTRYLLLNTGIKSSSSQVLRSSLTSSIVLVANTAMYTLLYVFCKLAQRERVCARAAAFGLAALILWAIAFYCFSRSTTKWAVSMLSIHPDTAPDSEIALDSNHGPASNFDFAQLRFWFQLLIVLYFKTHAGGVAGVEQRVLVDGLLRHARHLAPGVGRRHVPVFQPAAERGRRAAPAAAAHVARVLTRSRRVRRRLAPPRRPRRRGPSAARSVDYATRRRNNRRRMNELFLLVSFRGKTIQTDVATVAPYLNN</sequence>
<organism evidence="10 11">
    <name type="scientific">Eumeta variegata</name>
    <name type="common">Bagworm moth</name>
    <name type="synonym">Eumeta japonica</name>
    <dbReference type="NCBI Taxonomy" id="151549"/>
    <lineage>
        <taxon>Eukaryota</taxon>
        <taxon>Metazoa</taxon>
        <taxon>Ecdysozoa</taxon>
        <taxon>Arthropoda</taxon>
        <taxon>Hexapoda</taxon>
        <taxon>Insecta</taxon>
        <taxon>Pterygota</taxon>
        <taxon>Neoptera</taxon>
        <taxon>Endopterygota</taxon>
        <taxon>Lepidoptera</taxon>
        <taxon>Glossata</taxon>
        <taxon>Ditrysia</taxon>
        <taxon>Tineoidea</taxon>
        <taxon>Psychidae</taxon>
        <taxon>Oiketicinae</taxon>
        <taxon>Eumeta</taxon>
    </lineage>
</organism>
<comment type="caution">
    <text evidence="10">The sequence shown here is derived from an EMBL/GenBank/DDBJ whole genome shotgun (WGS) entry which is preliminary data.</text>
</comment>
<feature type="transmembrane region" description="Helical" evidence="9">
    <location>
        <begin position="127"/>
        <end position="145"/>
    </location>
</feature>
<dbReference type="GO" id="GO:0003725">
    <property type="term" value="F:double-stranded RNA binding"/>
    <property type="evidence" value="ECO:0007669"/>
    <property type="project" value="TreeGrafter"/>
</dbReference>
<keyword evidence="4" id="KW-0732">Signal</keyword>
<dbReference type="Proteomes" id="UP000299102">
    <property type="component" value="Unassembled WGS sequence"/>
</dbReference>
<accession>A0A4C2A0B4</accession>
<dbReference type="InterPro" id="IPR025958">
    <property type="entry name" value="SID1_TM_fam"/>
</dbReference>
<dbReference type="EMBL" id="BGZK01002351">
    <property type="protein sequence ID" value="GBP93222.1"/>
    <property type="molecule type" value="Genomic_DNA"/>
</dbReference>
<feature type="transmembrane region" description="Helical" evidence="9">
    <location>
        <begin position="306"/>
        <end position="327"/>
    </location>
</feature>
<comment type="subcellular location">
    <subcellularLocation>
        <location evidence="1">Membrane</location>
        <topology evidence="1">Multi-pass membrane protein</topology>
    </subcellularLocation>
</comment>
<evidence type="ECO:0000256" key="4">
    <source>
        <dbReference type="ARBA" id="ARBA00022729"/>
    </source>
</evidence>
<keyword evidence="7" id="KW-0325">Glycoprotein</keyword>
<dbReference type="GO" id="GO:0005886">
    <property type="term" value="C:plasma membrane"/>
    <property type="evidence" value="ECO:0007669"/>
    <property type="project" value="TreeGrafter"/>
</dbReference>
<dbReference type="GO" id="GO:0051033">
    <property type="term" value="F:RNA transmembrane transporter activity"/>
    <property type="evidence" value="ECO:0007669"/>
    <property type="project" value="TreeGrafter"/>
</dbReference>
<reference evidence="10 11" key="1">
    <citation type="journal article" date="2019" name="Commun. Biol.">
        <title>The bagworm genome reveals a unique fibroin gene that provides high tensile strength.</title>
        <authorList>
            <person name="Kono N."/>
            <person name="Nakamura H."/>
            <person name="Ohtoshi R."/>
            <person name="Tomita M."/>
            <person name="Numata K."/>
            <person name="Arakawa K."/>
        </authorList>
    </citation>
    <scope>NUCLEOTIDE SEQUENCE [LARGE SCALE GENOMIC DNA]</scope>
</reference>
<comment type="similarity">
    <text evidence="2">Belongs to the SID1 family.</text>
</comment>
<dbReference type="GO" id="GO:0005764">
    <property type="term" value="C:lysosome"/>
    <property type="evidence" value="ECO:0007669"/>
    <property type="project" value="TreeGrafter"/>
</dbReference>
<evidence type="ECO:0000313" key="11">
    <source>
        <dbReference type="Proteomes" id="UP000299102"/>
    </source>
</evidence>
<feature type="transmembrane region" description="Helical" evidence="9">
    <location>
        <begin position="166"/>
        <end position="187"/>
    </location>
</feature>
<dbReference type="AlphaFoldDB" id="A0A4C2A0B4"/>
<feature type="transmembrane region" description="Helical" evidence="9">
    <location>
        <begin position="257"/>
        <end position="286"/>
    </location>
</feature>